<dbReference type="InterPro" id="IPR036680">
    <property type="entry name" value="SPOR-like_sf"/>
</dbReference>
<reference evidence="4 5" key="1">
    <citation type="submission" date="2019-10" db="EMBL/GenBank/DDBJ databases">
        <title>Draft whole-genome sequence of the purple nonsulfur photosynthetic bacterium Roseospira navarrensis DSM 15114.</title>
        <authorList>
            <person name="Kyndt J.A."/>
            <person name="Meyer T.E."/>
        </authorList>
    </citation>
    <scope>NUCLEOTIDE SEQUENCE [LARGE SCALE GENOMIC DNA]</scope>
    <source>
        <strain evidence="4 5">DSM 15114</strain>
    </source>
</reference>
<dbReference type="GO" id="GO:0042834">
    <property type="term" value="F:peptidoglycan binding"/>
    <property type="evidence" value="ECO:0007669"/>
    <property type="project" value="InterPro"/>
</dbReference>
<feature type="compositionally biased region" description="Basic and acidic residues" evidence="1">
    <location>
        <begin position="176"/>
        <end position="187"/>
    </location>
</feature>
<evidence type="ECO:0000256" key="1">
    <source>
        <dbReference type="SAM" id="MobiDB-lite"/>
    </source>
</evidence>
<evidence type="ECO:0000256" key="2">
    <source>
        <dbReference type="SAM" id="Phobius"/>
    </source>
</evidence>
<dbReference type="OrthoDB" id="7338235at2"/>
<dbReference type="AlphaFoldDB" id="A0A7X1ZBQ4"/>
<feature type="compositionally biased region" description="Low complexity" evidence="1">
    <location>
        <begin position="227"/>
        <end position="254"/>
    </location>
</feature>
<protein>
    <recommendedName>
        <fullName evidence="3">SPOR domain-containing protein</fullName>
    </recommendedName>
</protein>
<dbReference type="PROSITE" id="PS51724">
    <property type="entry name" value="SPOR"/>
    <property type="match status" value="1"/>
</dbReference>
<dbReference type="Gene3D" id="3.30.70.1070">
    <property type="entry name" value="Sporulation related repeat"/>
    <property type="match status" value="1"/>
</dbReference>
<feature type="compositionally biased region" description="Acidic residues" evidence="1">
    <location>
        <begin position="54"/>
        <end position="63"/>
    </location>
</feature>
<proteinExistence type="predicted"/>
<feature type="compositionally biased region" description="Pro residues" evidence="1">
    <location>
        <begin position="281"/>
        <end position="303"/>
    </location>
</feature>
<keyword evidence="5" id="KW-1185">Reference proteome</keyword>
<organism evidence="4 5">
    <name type="scientific">Roseospira navarrensis</name>
    <dbReference type="NCBI Taxonomy" id="140058"/>
    <lineage>
        <taxon>Bacteria</taxon>
        <taxon>Pseudomonadati</taxon>
        <taxon>Pseudomonadota</taxon>
        <taxon>Alphaproteobacteria</taxon>
        <taxon>Rhodospirillales</taxon>
        <taxon>Rhodospirillaceae</taxon>
        <taxon>Roseospira</taxon>
    </lineage>
</organism>
<feature type="region of interest" description="Disordered" evidence="1">
    <location>
        <begin position="27"/>
        <end position="75"/>
    </location>
</feature>
<keyword evidence="2" id="KW-0812">Transmembrane</keyword>
<dbReference type="InterPro" id="IPR007730">
    <property type="entry name" value="SPOR-like_dom"/>
</dbReference>
<keyword evidence="2" id="KW-0472">Membrane</keyword>
<dbReference type="EMBL" id="WIVE01000006">
    <property type="protein sequence ID" value="MQX35609.1"/>
    <property type="molecule type" value="Genomic_DNA"/>
</dbReference>
<dbReference type="SUPFAM" id="SSF110997">
    <property type="entry name" value="Sporulation related repeat"/>
    <property type="match status" value="1"/>
</dbReference>
<dbReference type="Proteomes" id="UP000434582">
    <property type="component" value="Unassembled WGS sequence"/>
</dbReference>
<comment type="caution">
    <text evidence="4">The sequence shown here is derived from an EMBL/GenBank/DDBJ whole genome shotgun (WGS) entry which is preliminary data.</text>
</comment>
<evidence type="ECO:0000259" key="3">
    <source>
        <dbReference type="PROSITE" id="PS51724"/>
    </source>
</evidence>
<evidence type="ECO:0000313" key="4">
    <source>
        <dbReference type="EMBL" id="MQX35609.1"/>
    </source>
</evidence>
<dbReference type="Pfam" id="PF05036">
    <property type="entry name" value="SPOR"/>
    <property type="match status" value="1"/>
</dbReference>
<feature type="compositionally biased region" description="Pro residues" evidence="1">
    <location>
        <begin position="141"/>
        <end position="151"/>
    </location>
</feature>
<keyword evidence="2" id="KW-1133">Transmembrane helix</keyword>
<feature type="region of interest" description="Disordered" evidence="1">
    <location>
        <begin position="120"/>
        <end position="306"/>
    </location>
</feature>
<evidence type="ECO:0000313" key="5">
    <source>
        <dbReference type="Proteomes" id="UP000434582"/>
    </source>
</evidence>
<feature type="domain" description="SPOR" evidence="3">
    <location>
        <begin position="315"/>
        <end position="400"/>
    </location>
</feature>
<gene>
    <name evidence="4" type="ORF">GHC57_03670</name>
</gene>
<accession>A0A7X1ZBQ4</accession>
<feature type="compositionally biased region" description="Pro residues" evidence="1">
    <location>
        <begin position="204"/>
        <end position="226"/>
    </location>
</feature>
<dbReference type="RefSeq" id="WP_153341285.1">
    <property type="nucleotide sequence ID" value="NZ_WIVE01000006.1"/>
</dbReference>
<feature type="compositionally biased region" description="Basic and acidic residues" evidence="1">
    <location>
        <begin position="156"/>
        <end position="168"/>
    </location>
</feature>
<sequence length="400" mass="40955">MPGVRKPGQGGRDEPVALDDQMFRILPDDGLDYGTSESGEDARTDPSGRGFTFDLDDDDDDLVAEPPPARRRGPPLWLMAAGLGALVVVGGGLWVIFSPSDEAPQAGSGPSVAVLAPAAPDEAAPSADGGPGMADSAAPAPAAPAPAPAPDLPVVRAEEEPYKVRPEDPGGQTVEDQDKLIYGRLEDGDPADGGPEVEQLLPEPARPMAPPVPEPAPEPPVTPPAEQPATAPEPAADAGPATADAAADDGIPAPFSDAAPPVPETEGADAEETASASEPAAPEPAPVPEAPPGPAAEPAPAPEVPTATAPENVVAAVQDGPQVQLAAFRERALAERHWERVSAAHPDLLGDVPHVIVFADLGDRGQFYRLRAGPLGSDDAARTLCESLKQRDVECLIVRE</sequence>
<name>A0A7X1ZBQ4_9PROT</name>
<feature type="transmembrane region" description="Helical" evidence="2">
    <location>
        <begin position="76"/>
        <end position="97"/>
    </location>
</feature>
<feature type="compositionally biased region" description="Low complexity" evidence="1">
    <location>
        <begin position="120"/>
        <end position="140"/>
    </location>
</feature>